<dbReference type="InterPro" id="IPR001623">
    <property type="entry name" value="DnaJ_domain"/>
</dbReference>
<evidence type="ECO:0000256" key="5">
    <source>
        <dbReference type="ARBA" id="ARBA00046365"/>
    </source>
</evidence>
<dbReference type="CDD" id="cd06257">
    <property type="entry name" value="DnaJ"/>
    <property type="match status" value="1"/>
</dbReference>
<name>A0A9J7MQ28_BRAFL</name>
<dbReference type="AlphaFoldDB" id="A0A9J7MQ28"/>
<protein>
    <recommendedName>
        <fullName evidence="2">DnaJ homolog subfamily B member 9</fullName>
    </recommendedName>
    <alternativeName>
        <fullName evidence="3">Endoplasmic reticulum DNA J domain-containing protein 4</fullName>
    </alternativeName>
</protein>
<dbReference type="OMA" id="HSQHKRH"/>
<dbReference type="FunFam" id="1.10.287.110:FF:000034">
    <property type="entry name" value="Chaperone protein DnaJ"/>
    <property type="match status" value="1"/>
</dbReference>
<reference evidence="9" key="1">
    <citation type="journal article" date="2020" name="Nat. Ecol. Evol.">
        <title>Deeply conserved synteny resolves early events in vertebrate evolution.</title>
        <authorList>
            <person name="Simakov O."/>
            <person name="Marletaz F."/>
            <person name="Yue J.X."/>
            <person name="O'Connell B."/>
            <person name="Jenkins J."/>
            <person name="Brandt A."/>
            <person name="Calef R."/>
            <person name="Tung C.H."/>
            <person name="Huang T.K."/>
            <person name="Schmutz J."/>
            <person name="Satoh N."/>
            <person name="Yu J.K."/>
            <person name="Putnam N.H."/>
            <person name="Green R.E."/>
            <person name="Rokhsar D.S."/>
        </authorList>
    </citation>
    <scope>NUCLEOTIDE SEQUENCE [LARGE SCALE GENOMIC DNA]</scope>
    <source>
        <strain evidence="9">S238N-H82</strain>
    </source>
</reference>
<dbReference type="Proteomes" id="UP000001554">
    <property type="component" value="Chromosome 5"/>
</dbReference>
<dbReference type="PRINTS" id="PR00625">
    <property type="entry name" value="JDOMAIN"/>
</dbReference>
<dbReference type="PROSITE" id="PS00636">
    <property type="entry name" value="DNAJ_1"/>
    <property type="match status" value="1"/>
</dbReference>
<dbReference type="KEGG" id="bfo:118415772"/>
<gene>
    <name evidence="10" type="primary">LOC118415772</name>
</gene>
<dbReference type="InterPro" id="IPR018253">
    <property type="entry name" value="DnaJ_domain_CS"/>
</dbReference>
<dbReference type="GO" id="GO:0051087">
    <property type="term" value="F:protein-folding chaperone binding"/>
    <property type="evidence" value="ECO:0000318"/>
    <property type="project" value="GO_Central"/>
</dbReference>
<evidence type="ECO:0000313" key="10">
    <source>
        <dbReference type="RefSeq" id="XP_035676472.1"/>
    </source>
</evidence>
<dbReference type="SMART" id="SM00271">
    <property type="entry name" value="DnaJ"/>
    <property type="match status" value="1"/>
</dbReference>
<keyword evidence="1" id="KW-0143">Chaperone</keyword>
<feature type="signal peptide" evidence="7">
    <location>
        <begin position="1"/>
        <end position="23"/>
    </location>
</feature>
<organism evidence="9 10">
    <name type="scientific">Branchiostoma floridae</name>
    <name type="common">Florida lancelet</name>
    <name type="synonym">Amphioxus</name>
    <dbReference type="NCBI Taxonomy" id="7739"/>
    <lineage>
        <taxon>Eukaryota</taxon>
        <taxon>Metazoa</taxon>
        <taxon>Chordata</taxon>
        <taxon>Cephalochordata</taxon>
        <taxon>Leptocardii</taxon>
        <taxon>Amphioxiformes</taxon>
        <taxon>Branchiostomatidae</taxon>
        <taxon>Branchiostoma</taxon>
    </lineage>
</organism>
<dbReference type="GO" id="GO:0036503">
    <property type="term" value="P:ERAD pathway"/>
    <property type="evidence" value="ECO:0000318"/>
    <property type="project" value="GO_Central"/>
</dbReference>
<dbReference type="InterPro" id="IPR051948">
    <property type="entry name" value="Hsp70_co-chaperone_J-domain"/>
</dbReference>
<feature type="chain" id="PRO_5039913017" description="DnaJ homolog subfamily B member 9" evidence="7">
    <location>
        <begin position="24"/>
        <end position="259"/>
    </location>
</feature>
<comment type="function">
    <text evidence="4">Co-chaperone for Hsp70 protein HSPA5/BiP that acts as a key repressor of the ERN1/IRE1-mediated unfolded protein response (UPR). J domain-containing co-chaperones stimulate the ATPase activity of Hsp70 proteins and are required for efficient substrate recognition by Hsp70 proteins. In the unstressed endoplasmic reticulum, interacts with the luminal region of ERN1/IRE1 and selectively recruits HSPA5/BiP: HSPA5/BiP disrupts the dimerization of the active ERN1/IRE1 luminal region, thereby inactivating ERN1/IRE1. Also involved in endoplasmic reticulum-associated degradation (ERAD) of misfolded proteins. Required for survival of B-cell progenitors and normal antibody production.</text>
</comment>
<evidence type="ECO:0000256" key="3">
    <source>
        <dbReference type="ARBA" id="ARBA00041533"/>
    </source>
</evidence>
<dbReference type="SUPFAM" id="SSF46565">
    <property type="entry name" value="Chaperone J-domain"/>
    <property type="match status" value="1"/>
</dbReference>
<feature type="region of interest" description="Disordered" evidence="6">
    <location>
        <begin position="203"/>
        <end position="239"/>
    </location>
</feature>
<evidence type="ECO:0000256" key="6">
    <source>
        <dbReference type="SAM" id="MobiDB-lite"/>
    </source>
</evidence>
<sequence>MHSQKVLFVGCVFLVLLMDSILAKRDFYEVLGVPKTATDKQIKRAFRKLAVQYHPDKNKDPQAETKFREIAEAYEVLSDKQKRREYDQFGFSKQGGGPGGPGGFGDFNFDFNDFFNHFDAFHTHKQHEHAGAGFNGGFGGDSGFRFSFGGNGGGHFFDFNDIFGDDDDDDDLFGSFANFDSIHNHFAHFDDFDNFFGDHQRPHSHAHAGAHAHAQHFAQHHGQARNMQSRTSRTGGKNCKTVTQRVGNMVTTYTDCSDP</sequence>
<keyword evidence="7" id="KW-0732">Signal</keyword>
<dbReference type="PANTHER" id="PTHR44360">
    <property type="entry name" value="DNAJ HOMOLOG SUBFAMILY B MEMBER 9"/>
    <property type="match status" value="1"/>
</dbReference>
<dbReference type="InterPro" id="IPR036869">
    <property type="entry name" value="J_dom_sf"/>
</dbReference>
<reference evidence="10" key="2">
    <citation type="submission" date="2025-08" db="UniProtKB">
        <authorList>
            <consortium name="RefSeq"/>
        </authorList>
    </citation>
    <scope>IDENTIFICATION</scope>
    <source>
        <strain evidence="10">S238N-H82</strain>
        <tissue evidence="10">Testes</tissue>
    </source>
</reference>
<dbReference type="OrthoDB" id="552049at2759"/>
<dbReference type="GO" id="GO:0005783">
    <property type="term" value="C:endoplasmic reticulum"/>
    <property type="evidence" value="ECO:0000318"/>
    <property type="project" value="GO_Central"/>
</dbReference>
<comment type="subunit">
    <text evidence="5">Interacts with HSPA5/BiP; interaction is direct. Interacts with ERN1/IRE1 (via the luminal region). Interacts with DERL1.</text>
</comment>
<keyword evidence="9" id="KW-1185">Reference proteome</keyword>
<evidence type="ECO:0000256" key="7">
    <source>
        <dbReference type="SAM" id="SignalP"/>
    </source>
</evidence>
<evidence type="ECO:0000256" key="2">
    <source>
        <dbReference type="ARBA" id="ARBA00040158"/>
    </source>
</evidence>
<evidence type="ECO:0000259" key="8">
    <source>
        <dbReference type="PROSITE" id="PS50076"/>
    </source>
</evidence>
<dbReference type="PANTHER" id="PTHR44360:SF1">
    <property type="entry name" value="DNAJ HOMOLOG SUBFAMILY B MEMBER 9"/>
    <property type="match status" value="1"/>
</dbReference>
<feature type="domain" description="J" evidence="8">
    <location>
        <begin position="26"/>
        <end position="90"/>
    </location>
</feature>
<accession>A0A9J7MQ28</accession>
<dbReference type="Gene3D" id="1.10.287.110">
    <property type="entry name" value="DnaJ domain"/>
    <property type="match status" value="1"/>
</dbReference>
<evidence type="ECO:0000256" key="1">
    <source>
        <dbReference type="ARBA" id="ARBA00023186"/>
    </source>
</evidence>
<evidence type="ECO:0000256" key="4">
    <source>
        <dbReference type="ARBA" id="ARBA00045428"/>
    </source>
</evidence>
<proteinExistence type="predicted"/>
<evidence type="ECO:0000313" key="9">
    <source>
        <dbReference type="Proteomes" id="UP000001554"/>
    </source>
</evidence>
<feature type="compositionally biased region" description="Polar residues" evidence="6">
    <location>
        <begin position="225"/>
        <end position="239"/>
    </location>
</feature>
<dbReference type="RefSeq" id="XP_035676472.1">
    <property type="nucleotide sequence ID" value="XM_035820579.1"/>
</dbReference>
<dbReference type="GO" id="GO:0051787">
    <property type="term" value="F:misfolded protein binding"/>
    <property type="evidence" value="ECO:0000318"/>
    <property type="project" value="GO_Central"/>
</dbReference>
<dbReference type="Pfam" id="PF00226">
    <property type="entry name" value="DnaJ"/>
    <property type="match status" value="1"/>
</dbReference>
<dbReference type="GeneID" id="118415772"/>
<feature type="compositionally biased region" description="Basic residues" evidence="6">
    <location>
        <begin position="203"/>
        <end position="223"/>
    </location>
</feature>
<dbReference type="PROSITE" id="PS50076">
    <property type="entry name" value="DNAJ_2"/>
    <property type="match status" value="1"/>
</dbReference>